<accession>A0A162YAW0</accession>
<dbReference type="PANTHER" id="PTHR33567">
    <property type="entry name" value="CHROMATE ION TRANSPORTER (EUROFUNG)"/>
    <property type="match status" value="1"/>
</dbReference>
<evidence type="ECO:0000256" key="3">
    <source>
        <dbReference type="ARBA" id="ARBA00022475"/>
    </source>
</evidence>
<feature type="transmembrane region" description="Helical" evidence="8">
    <location>
        <begin position="676"/>
        <end position="695"/>
    </location>
</feature>
<evidence type="ECO:0000256" key="8">
    <source>
        <dbReference type="SAM" id="Phobius"/>
    </source>
</evidence>
<feature type="transmembrane region" description="Helical" evidence="8">
    <location>
        <begin position="605"/>
        <end position="628"/>
    </location>
</feature>
<keyword evidence="6 8" id="KW-0472">Membrane</keyword>
<evidence type="ECO:0000256" key="7">
    <source>
        <dbReference type="SAM" id="MobiDB-lite"/>
    </source>
</evidence>
<evidence type="ECO:0000256" key="6">
    <source>
        <dbReference type="ARBA" id="ARBA00023136"/>
    </source>
</evidence>
<feature type="transmembrane region" description="Helical" evidence="8">
    <location>
        <begin position="145"/>
        <end position="168"/>
    </location>
</feature>
<feature type="transmembrane region" description="Helical" evidence="8">
    <location>
        <begin position="640"/>
        <end position="664"/>
    </location>
</feature>
<organism evidence="9 10">
    <name type="scientific">Didymella rabiei</name>
    <name type="common">Chickpea ascochyta blight fungus</name>
    <name type="synonym">Mycosphaerella rabiei</name>
    <dbReference type="NCBI Taxonomy" id="5454"/>
    <lineage>
        <taxon>Eukaryota</taxon>
        <taxon>Fungi</taxon>
        <taxon>Dikarya</taxon>
        <taxon>Ascomycota</taxon>
        <taxon>Pezizomycotina</taxon>
        <taxon>Dothideomycetes</taxon>
        <taxon>Pleosporomycetidae</taxon>
        <taxon>Pleosporales</taxon>
        <taxon>Pleosporineae</taxon>
        <taxon>Didymellaceae</taxon>
        <taxon>Ascochyta</taxon>
    </lineage>
</organism>
<protein>
    <recommendedName>
        <fullName evidence="11">Chromate ion transporter</fullName>
    </recommendedName>
</protein>
<keyword evidence="4 8" id="KW-0812">Transmembrane</keyword>
<keyword evidence="3" id="KW-1003">Cell membrane</keyword>
<evidence type="ECO:0008006" key="11">
    <source>
        <dbReference type="Google" id="ProtNLM"/>
    </source>
</evidence>
<feature type="transmembrane region" description="Helical" evidence="8">
    <location>
        <begin position="423"/>
        <end position="444"/>
    </location>
</feature>
<feature type="transmembrane region" description="Helical" evidence="8">
    <location>
        <begin position="180"/>
        <end position="198"/>
    </location>
</feature>
<evidence type="ECO:0000256" key="4">
    <source>
        <dbReference type="ARBA" id="ARBA00022692"/>
    </source>
</evidence>
<evidence type="ECO:0000256" key="5">
    <source>
        <dbReference type="ARBA" id="ARBA00022989"/>
    </source>
</evidence>
<dbReference type="Pfam" id="PF02417">
    <property type="entry name" value="Chromate_transp"/>
    <property type="match status" value="2"/>
</dbReference>
<dbReference type="STRING" id="5454.A0A162YAW0"/>
<keyword evidence="5 8" id="KW-1133">Transmembrane helix</keyword>
<dbReference type="PANTHER" id="PTHR33567:SF3">
    <property type="entry name" value="CHROMATE ION TRANSPORTER (EUROFUNG)"/>
    <property type="match status" value="1"/>
</dbReference>
<evidence type="ECO:0000313" key="10">
    <source>
        <dbReference type="Proteomes" id="UP000076837"/>
    </source>
</evidence>
<comment type="similarity">
    <text evidence="2">Belongs to the chromate ion transporter (CHR) (TC 2.A.51) family.</text>
</comment>
<dbReference type="InterPro" id="IPR003370">
    <property type="entry name" value="Chromate_transpt"/>
</dbReference>
<feature type="transmembrane region" description="Helical" evidence="8">
    <location>
        <begin position="1197"/>
        <end position="1219"/>
    </location>
</feature>
<dbReference type="EMBL" id="JYNV01000290">
    <property type="protein sequence ID" value="KZM19921.1"/>
    <property type="molecule type" value="Genomic_DNA"/>
</dbReference>
<feature type="transmembrane region" description="Helical" evidence="8">
    <location>
        <begin position="323"/>
        <end position="343"/>
    </location>
</feature>
<evidence type="ECO:0000313" key="9">
    <source>
        <dbReference type="EMBL" id="KZM19921.1"/>
    </source>
</evidence>
<proteinExistence type="inferred from homology"/>
<reference evidence="9 10" key="1">
    <citation type="journal article" date="2016" name="Sci. Rep.">
        <title>Draft genome sequencing and secretome analysis of fungal phytopathogen Ascochyta rabiei provides insight into the necrotrophic effector repertoire.</title>
        <authorList>
            <person name="Verma S."/>
            <person name="Gazara R.K."/>
            <person name="Nizam S."/>
            <person name="Parween S."/>
            <person name="Chattopadhyay D."/>
            <person name="Verma P.K."/>
        </authorList>
    </citation>
    <scope>NUCLEOTIDE SEQUENCE [LARGE SCALE GENOMIC DNA]</scope>
    <source>
        <strain evidence="9 10">ArDII</strain>
    </source>
</reference>
<dbReference type="GO" id="GO:0005886">
    <property type="term" value="C:plasma membrane"/>
    <property type="evidence" value="ECO:0007669"/>
    <property type="project" value="UniProtKB-SubCell"/>
</dbReference>
<sequence length="1301" mass="141555">MPLQSIIGSLRARARAQRSASLQANTGKLQWRLTEVFVRMWDLGFTAFGGPPVHFQILHRRFVEGLGYGGGSKWVDEQTVRTPYQEIFAICQALPGPASTKMLFTIAMIHAGVVSAVFAFLLWSLPGAIGMYGLSLGVQRMPDRLPPIVYAFLSGMNASTVGIIALAAVQLAQKAIQDRLTRILVIMGACAGICYNALWYFPVLIVCGGTTTVIWDVWLAQRIGKLKAKWESKRRRARNEAGDAEESSTSQDIQPAEQLQIRRPEAVKRRVQAGSSTDRMVLDDEDAGPGRADSRRSTELDTTTNPPPVADVKTHNISIKLGVSLFAAFLASFLAVMVIRGTIPDRPLIFDLFSNMYLAGTIIFGGGPVVIPLLRSYVVDPGWVSPRDFLLGLAIIQALPGPNFNFSVYLGALTLASTGIPTIFGGLLAFFGIFFPGLVLTVAAQSIWQVMRTKAWVLSLLRGINATAVGLVFTAVYRLWEIGYLTPESSDGTSLGNEPWWVVVATLAYAETAWFGTPPAVAIIFGAVLGLGCLTFSVVLVSMHHQARNRQPPPSQPTLSAFLRAVGLDALNVLKNKLSGYNTRSEPTKLIHTTSLRTTLQRCAVHLLPCAFSIFLISINLQGYFIGFELAGQPGRTSQYIALLQIAAKAQELLIVASLATVVVHRIRHDLIDGEGVPFGLVGAGSLFSQLSYFWSTAFIGSVSRGAKLNATLVGLLLLAGLSAGGTKYWINGTTKDLWPSRVGLEHYMPETGAGLFGASCSSTKAYTNALCPAGGYLSLMNRFSSSDYSRPWSGTRDSRYTPVGLLVWSPMGQMPPYNMASAQRARTALESSAVGIHGPASWVAATINEDWQVAVDSATASMNSRISRYRYYSTMRSVMDTWVLAVRVVCSDRQSFAPGQRTLQFPVVPEFGGAVRNNLIFDDQNPGEPRELRTVQLSDETLKNLNYTQHARVSAIDLSNVSWTTATTGIIIEHAWDDKTSHSVSSCVVDARWAKGAVSVGLAQAVQTEVYSVTRSVKNSLVSSGSYRAFDMFNSNSGPRDSWRRINITDEWFNSINLPLSNDTNIPYSLNTARPADSNASTVSASDMTTISALLALTASSTSSSPAIEHTLASIFADALSHAGTWRMLNITLPVSNKTPHLTIHHMRIPDFRNQLLHSGEAYSDPSLSSPTSFTPFEVSQIITGYAFKTSSTTDILALAVVILHLAIALAHTTFLLLRRRSSACWDSVPELLALAQQSRKSELALHNTATGIQCLDTFRQRTRIRVSEEDSTRVEVRFDTDVAAGVHKPGKPRETVMYG</sequence>
<comment type="subcellular location">
    <subcellularLocation>
        <location evidence="1">Cell membrane</location>
        <topology evidence="1">Multi-pass membrane protein</topology>
    </subcellularLocation>
</comment>
<feature type="transmembrane region" description="Helical" evidence="8">
    <location>
        <begin position="456"/>
        <end position="480"/>
    </location>
</feature>
<evidence type="ECO:0000256" key="1">
    <source>
        <dbReference type="ARBA" id="ARBA00004651"/>
    </source>
</evidence>
<keyword evidence="10" id="KW-1185">Reference proteome</keyword>
<evidence type="ECO:0000256" key="2">
    <source>
        <dbReference type="ARBA" id="ARBA00005262"/>
    </source>
</evidence>
<feature type="transmembrane region" description="Helical" evidence="8">
    <location>
        <begin position="520"/>
        <end position="541"/>
    </location>
</feature>
<feature type="transmembrane region" description="Helical" evidence="8">
    <location>
        <begin position="355"/>
        <end position="377"/>
    </location>
</feature>
<gene>
    <name evidence="9" type="ORF">ST47_g9053</name>
</gene>
<feature type="region of interest" description="Disordered" evidence="7">
    <location>
        <begin position="238"/>
        <end position="309"/>
    </location>
</feature>
<feature type="transmembrane region" description="Helical" evidence="8">
    <location>
        <begin position="389"/>
        <end position="411"/>
    </location>
</feature>
<comment type="caution">
    <text evidence="9">The sequence shown here is derived from an EMBL/GenBank/DDBJ whole genome shotgun (WGS) entry which is preliminary data.</text>
</comment>
<dbReference type="Proteomes" id="UP000076837">
    <property type="component" value="Unassembled WGS sequence"/>
</dbReference>
<dbReference type="GO" id="GO:0015109">
    <property type="term" value="F:chromate transmembrane transporter activity"/>
    <property type="evidence" value="ECO:0007669"/>
    <property type="project" value="InterPro"/>
</dbReference>
<feature type="transmembrane region" description="Helical" evidence="8">
    <location>
        <begin position="102"/>
        <end position="125"/>
    </location>
</feature>
<name>A0A162YAW0_DIDRA</name>